<protein>
    <submittedName>
        <fullName evidence="3">NAD(P)-dependent oxidoreductase</fullName>
    </submittedName>
</protein>
<evidence type="ECO:0000259" key="2">
    <source>
        <dbReference type="Pfam" id="PF09130"/>
    </source>
</evidence>
<dbReference type="InterPro" id="IPR015814">
    <property type="entry name" value="Pgluconate_DH_NAD-bd_C"/>
</dbReference>
<dbReference type="InterPro" id="IPR013328">
    <property type="entry name" value="6PGD_dom2"/>
</dbReference>
<proteinExistence type="predicted"/>
<gene>
    <name evidence="3" type="ORF">FKZ61_04270</name>
</gene>
<accession>A0A540VKF3</accession>
<dbReference type="InterPro" id="IPR051265">
    <property type="entry name" value="HIBADH-related_NP60_sf"/>
</dbReference>
<evidence type="ECO:0000313" key="3">
    <source>
        <dbReference type="EMBL" id="TQE97234.1"/>
    </source>
</evidence>
<dbReference type="Pfam" id="PF03446">
    <property type="entry name" value="NAD_binding_2"/>
    <property type="match status" value="1"/>
</dbReference>
<sequence>MSQPLPTVAILSPGDMGHAVGRVLREHGLPVITCLQGRSPRTRNLAAQAGIAPVDSYEELVQQADLLLSILVPAQALTAARQVAEALQRTGADLLYVDCNAISPETVRRLGQEVEQAGARFVDASIIGPPPREPGATRFYASGPHADEFAVLQNFGLDVRVIGETVGHASALKMCYAALTKGLTALSTELLVAAQALGVWPALRQEFEASQPAMLQRMNRSLPGMPAKAYRWVGEMEEIAATFEQVGLTPRMLLGAADMYRLVEQTPLARLTPEDPQPTLEEMLQILSEHLSQVVGSTSG</sequence>
<dbReference type="AlphaFoldDB" id="A0A540VKF3"/>
<dbReference type="EMBL" id="VIGC01000004">
    <property type="protein sequence ID" value="TQE97234.1"/>
    <property type="molecule type" value="Genomic_DNA"/>
</dbReference>
<dbReference type="Gene3D" id="1.10.1040.10">
    <property type="entry name" value="N-(1-d-carboxylethyl)-l-norvaline Dehydrogenase, domain 2"/>
    <property type="match status" value="1"/>
</dbReference>
<dbReference type="OrthoDB" id="1271986at2"/>
<comment type="caution">
    <text evidence="3">The sequence shown here is derived from an EMBL/GenBank/DDBJ whole genome shotgun (WGS) entry which is preliminary data.</text>
</comment>
<dbReference type="InterPro" id="IPR006115">
    <property type="entry name" value="6PGDH_NADP-bd"/>
</dbReference>
<evidence type="ECO:0000313" key="4">
    <source>
        <dbReference type="Proteomes" id="UP000317371"/>
    </source>
</evidence>
<dbReference type="InParanoid" id="A0A540VKF3"/>
<dbReference type="Pfam" id="PF09130">
    <property type="entry name" value="DUF1932"/>
    <property type="match status" value="1"/>
</dbReference>
<dbReference type="SUPFAM" id="SSF48179">
    <property type="entry name" value="6-phosphogluconate dehydrogenase C-terminal domain-like"/>
    <property type="match status" value="1"/>
</dbReference>
<dbReference type="InterPro" id="IPR036291">
    <property type="entry name" value="NAD(P)-bd_dom_sf"/>
</dbReference>
<dbReference type="GO" id="GO:0050661">
    <property type="term" value="F:NADP binding"/>
    <property type="evidence" value="ECO:0007669"/>
    <property type="project" value="InterPro"/>
</dbReference>
<dbReference type="PANTHER" id="PTHR43580:SF2">
    <property type="entry name" value="CYTOKINE-LIKE NUCLEAR FACTOR N-PAC"/>
    <property type="match status" value="1"/>
</dbReference>
<dbReference type="PANTHER" id="PTHR43580">
    <property type="entry name" value="OXIDOREDUCTASE GLYR1-RELATED"/>
    <property type="match status" value="1"/>
</dbReference>
<dbReference type="Gene3D" id="3.40.50.720">
    <property type="entry name" value="NAD(P)-binding Rossmann-like Domain"/>
    <property type="match status" value="1"/>
</dbReference>
<dbReference type="Proteomes" id="UP000317371">
    <property type="component" value="Unassembled WGS sequence"/>
</dbReference>
<keyword evidence="4" id="KW-1185">Reference proteome</keyword>
<reference evidence="3 4" key="1">
    <citation type="submission" date="2019-06" db="EMBL/GenBank/DDBJ databases">
        <title>Genome sequence of Litorilinea aerophila BAA-2444.</title>
        <authorList>
            <person name="Maclea K.S."/>
            <person name="Maurais E.G."/>
            <person name="Iannazzi L.C."/>
        </authorList>
    </citation>
    <scope>NUCLEOTIDE SEQUENCE [LARGE SCALE GENOMIC DNA]</scope>
    <source>
        <strain evidence="3 4">ATCC BAA-2444</strain>
    </source>
</reference>
<name>A0A540VKF3_9CHLR</name>
<organism evidence="3 4">
    <name type="scientific">Litorilinea aerophila</name>
    <dbReference type="NCBI Taxonomy" id="1204385"/>
    <lineage>
        <taxon>Bacteria</taxon>
        <taxon>Bacillati</taxon>
        <taxon>Chloroflexota</taxon>
        <taxon>Caldilineae</taxon>
        <taxon>Caldilineales</taxon>
        <taxon>Caldilineaceae</taxon>
        <taxon>Litorilinea</taxon>
    </lineage>
</organism>
<dbReference type="InterPro" id="IPR008927">
    <property type="entry name" value="6-PGluconate_DH-like_C_sf"/>
</dbReference>
<dbReference type="RefSeq" id="WP_141608830.1">
    <property type="nucleotide sequence ID" value="NZ_VIGC02000004.1"/>
</dbReference>
<feature type="domain" description="Phosphogluconate dehydrogenase NAD-binding putative C-terminal" evidence="2">
    <location>
        <begin position="194"/>
        <end position="263"/>
    </location>
</feature>
<dbReference type="SUPFAM" id="SSF51735">
    <property type="entry name" value="NAD(P)-binding Rossmann-fold domains"/>
    <property type="match status" value="1"/>
</dbReference>
<feature type="domain" description="6-phosphogluconate dehydrogenase NADP-binding" evidence="1">
    <location>
        <begin position="11"/>
        <end position="131"/>
    </location>
</feature>
<evidence type="ECO:0000259" key="1">
    <source>
        <dbReference type="Pfam" id="PF03446"/>
    </source>
</evidence>